<evidence type="ECO:0000256" key="2">
    <source>
        <dbReference type="ARBA" id="ARBA00004906"/>
    </source>
</evidence>
<dbReference type="PROSITE" id="PS51081">
    <property type="entry name" value="ZF_SIAH"/>
    <property type="match status" value="1"/>
</dbReference>
<reference evidence="12" key="1">
    <citation type="journal article" date="2014" name="Science">
        <title>Structural and functional partitioning of bread wheat chromosome 3B.</title>
        <authorList>
            <person name="Choulet F."/>
            <person name="Alberti A."/>
            <person name="Theil S."/>
            <person name="Glover N."/>
            <person name="Barbe V."/>
            <person name="Daron J."/>
            <person name="Pingault L."/>
            <person name="Sourdille P."/>
            <person name="Couloux A."/>
            <person name="Paux E."/>
            <person name="Leroy P."/>
            <person name="Mangenot S."/>
            <person name="Guilhot N."/>
            <person name="Le Gouis J."/>
            <person name="Balfourier F."/>
            <person name="Alaux M."/>
            <person name="Jamilloux V."/>
            <person name="Poulain J."/>
            <person name="Durand C."/>
            <person name="Bellec A."/>
            <person name="Gaspin C."/>
            <person name="Safar J."/>
            <person name="Dolezel J."/>
            <person name="Rogers J."/>
            <person name="Vandepoele K."/>
            <person name="Aury J.M."/>
            <person name="Mayer K."/>
            <person name="Berges H."/>
            <person name="Quesneville H."/>
            <person name="Wincker P."/>
            <person name="Feuillet C."/>
        </authorList>
    </citation>
    <scope>NUCLEOTIDE SEQUENCE</scope>
</reference>
<evidence type="ECO:0000256" key="9">
    <source>
        <dbReference type="ARBA" id="ARBA00022833"/>
    </source>
</evidence>
<dbReference type="GO" id="GO:0008270">
    <property type="term" value="F:zinc ion binding"/>
    <property type="evidence" value="ECO:0007669"/>
    <property type="project" value="UniProtKB-KW"/>
</dbReference>
<comment type="catalytic activity">
    <reaction evidence="1">
        <text>S-ubiquitinyl-[E2 ubiquitin-conjugating enzyme]-L-cysteine + [acceptor protein]-L-lysine = [E2 ubiquitin-conjugating enzyme]-L-cysteine + N(6)-ubiquitinyl-[acceptor protein]-L-lysine.</text>
        <dbReference type="EC" id="2.3.2.27"/>
    </reaction>
</comment>
<dbReference type="AlphaFoldDB" id="A0A077RYX8"/>
<evidence type="ECO:0000256" key="3">
    <source>
        <dbReference type="ARBA" id="ARBA00009119"/>
    </source>
</evidence>
<comment type="pathway">
    <text evidence="2">Protein modification; protein ubiquitination.</text>
</comment>
<dbReference type="InterPro" id="IPR013010">
    <property type="entry name" value="Znf_SIAH"/>
</dbReference>
<evidence type="ECO:0000313" key="12">
    <source>
        <dbReference type="EMBL" id="CDM86196.1"/>
    </source>
</evidence>
<comment type="similarity">
    <text evidence="3">Belongs to the SINA (Seven in absentia) family.</text>
</comment>
<gene>
    <name evidence="12" type="ORF">TRAES_3BF092000240CFD_c1</name>
</gene>
<name>A0A077RYX8_WHEAT</name>
<keyword evidence="8" id="KW-0833">Ubl conjugation pathway</keyword>
<dbReference type="SUPFAM" id="SSF49599">
    <property type="entry name" value="TRAF domain-like"/>
    <property type="match status" value="1"/>
</dbReference>
<keyword evidence="6" id="KW-0479">Metal-binding</keyword>
<evidence type="ECO:0000256" key="10">
    <source>
        <dbReference type="PROSITE-ProRule" id="PRU00455"/>
    </source>
</evidence>
<dbReference type="GO" id="GO:0016567">
    <property type="term" value="P:protein ubiquitination"/>
    <property type="evidence" value="ECO:0007669"/>
    <property type="project" value="UniProtKB-UniPathway"/>
</dbReference>
<dbReference type="HOGENOM" id="CLU_040603_3_1_1"/>
<dbReference type="Gramene" id="TraesARI3B03G01782630.1">
    <property type="protein sequence ID" value="TraesARI3B03G01782630.1"/>
    <property type="gene ID" value="TraesARI3B03G01782630"/>
</dbReference>
<dbReference type="Pfam" id="PF21361">
    <property type="entry name" value="Sina_ZnF"/>
    <property type="match status" value="1"/>
</dbReference>
<evidence type="ECO:0000256" key="5">
    <source>
        <dbReference type="ARBA" id="ARBA00022679"/>
    </source>
</evidence>
<evidence type="ECO:0000259" key="11">
    <source>
        <dbReference type="PROSITE" id="PS51081"/>
    </source>
</evidence>
<dbReference type="GO" id="GO:0061630">
    <property type="term" value="F:ubiquitin protein ligase activity"/>
    <property type="evidence" value="ECO:0007669"/>
    <property type="project" value="UniProtKB-EC"/>
</dbReference>
<feature type="domain" description="SIAH-type" evidence="11">
    <location>
        <begin position="98"/>
        <end position="156"/>
    </location>
</feature>
<dbReference type="InterPro" id="IPR049548">
    <property type="entry name" value="Sina-like_RING"/>
</dbReference>
<evidence type="ECO:0000256" key="7">
    <source>
        <dbReference type="ARBA" id="ARBA00022771"/>
    </source>
</evidence>
<proteinExistence type="inferred from homology"/>
<protein>
    <recommendedName>
        <fullName evidence="4">RING-type E3 ubiquitin transferase</fullName>
        <ecNumber evidence="4">2.3.2.27</ecNumber>
    </recommendedName>
</protein>
<evidence type="ECO:0000256" key="1">
    <source>
        <dbReference type="ARBA" id="ARBA00000900"/>
    </source>
</evidence>
<dbReference type="PANTHER" id="PTHR10315:SF96">
    <property type="entry name" value="SIAH-TYPE DOMAIN-CONTAINING PROTEIN"/>
    <property type="match status" value="1"/>
</dbReference>
<organism evidence="12">
    <name type="scientific">Triticum aestivum</name>
    <name type="common">Wheat</name>
    <dbReference type="NCBI Taxonomy" id="4565"/>
    <lineage>
        <taxon>Eukaryota</taxon>
        <taxon>Viridiplantae</taxon>
        <taxon>Streptophyta</taxon>
        <taxon>Embryophyta</taxon>
        <taxon>Tracheophyta</taxon>
        <taxon>Spermatophyta</taxon>
        <taxon>Magnoliopsida</taxon>
        <taxon>Liliopsida</taxon>
        <taxon>Poales</taxon>
        <taxon>Poaceae</taxon>
        <taxon>BOP clade</taxon>
        <taxon>Pooideae</taxon>
        <taxon>Triticodae</taxon>
        <taxon>Triticeae</taxon>
        <taxon>Triticinae</taxon>
        <taxon>Triticum</taxon>
    </lineage>
</organism>
<accession>A0A077RYX8</accession>
<sequence>MENRCRPLLFYSSQVAGMAALPLKGPATVVDVTVDADALNCGVCCLPLKSPIFQCKVGHVICSPCRDNLAAEGRCHVCQDPISGGYQRSYDMEKLVESIRVPCSNAAYGCSARPTYSQQHEHVRSCQHLPCHCPAHTCGFVGSTSVLLDHFAVVHRWPCTTELRTWKCVDVQLRDGFNAAYVRVGGMQYLFLLNVARQPFGRSISVFCLHPRAPVEESSPMPVGFEVRLKYSRNDYGHGDMCRGHSQETKFKVACTDLSDGLPNSEGSFEIVLPKCVHPLDMDTITANFDVLNVTTSG</sequence>
<keyword evidence="7 10" id="KW-0863">Zinc-finger</keyword>
<dbReference type="EC" id="2.3.2.27" evidence="4"/>
<dbReference type="Gene3D" id="3.30.40.10">
    <property type="entry name" value="Zinc/RING finger domain, C3HC4 (zinc finger)"/>
    <property type="match status" value="1"/>
</dbReference>
<dbReference type="PANTHER" id="PTHR10315">
    <property type="entry name" value="E3 UBIQUITIN PROTEIN LIGASE SIAH"/>
    <property type="match status" value="1"/>
</dbReference>
<dbReference type="UniPathway" id="UPA00143"/>
<evidence type="ECO:0000256" key="8">
    <source>
        <dbReference type="ARBA" id="ARBA00022786"/>
    </source>
</evidence>
<dbReference type="InterPro" id="IPR013083">
    <property type="entry name" value="Znf_RING/FYVE/PHD"/>
</dbReference>
<dbReference type="InterPro" id="IPR052088">
    <property type="entry name" value="E3_ubiquitin-ligase_SINA"/>
</dbReference>
<evidence type="ECO:0000256" key="6">
    <source>
        <dbReference type="ARBA" id="ARBA00022723"/>
    </source>
</evidence>
<evidence type="ECO:0000256" key="4">
    <source>
        <dbReference type="ARBA" id="ARBA00012483"/>
    </source>
</evidence>
<dbReference type="EMBL" id="HG670306">
    <property type="protein sequence ID" value="CDM86196.1"/>
    <property type="molecule type" value="Genomic_DNA"/>
</dbReference>
<dbReference type="Pfam" id="PF21362">
    <property type="entry name" value="Sina_RING"/>
    <property type="match status" value="1"/>
</dbReference>
<dbReference type="Gramene" id="TraesNOR3B03G01778020.1">
    <property type="protein sequence ID" value="TraesNOR3B03G01778020.1"/>
    <property type="gene ID" value="TraesNOR3B03G01778020"/>
</dbReference>
<keyword evidence="5" id="KW-0808">Transferase</keyword>
<keyword evidence="9" id="KW-0862">Zinc</keyword>